<feature type="compositionally biased region" description="Basic and acidic residues" evidence="6">
    <location>
        <begin position="490"/>
        <end position="500"/>
    </location>
</feature>
<dbReference type="GO" id="GO:0005829">
    <property type="term" value="C:cytosol"/>
    <property type="evidence" value="ECO:0007669"/>
    <property type="project" value="TreeGrafter"/>
</dbReference>
<evidence type="ECO:0000259" key="7">
    <source>
        <dbReference type="PROSITE" id="PS51194"/>
    </source>
</evidence>
<comment type="similarity">
    <text evidence="5">Belongs to the DEAD box helicase family.</text>
</comment>
<dbReference type="EMBL" id="JAGIBU010000011">
    <property type="protein sequence ID" value="MBS7825390.1"/>
    <property type="molecule type" value="Genomic_DNA"/>
</dbReference>
<comment type="caution">
    <text evidence="8">The sequence shown here is derived from an EMBL/GenBank/DDBJ whole genome shotgun (WGS) entry which is preliminary data.</text>
</comment>
<dbReference type="GeneID" id="58264197"/>
<evidence type="ECO:0000256" key="2">
    <source>
        <dbReference type="ARBA" id="ARBA00022801"/>
    </source>
</evidence>
<feature type="compositionally biased region" description="Basic residues" evidence="6">
    <location>
        <begin position="405"/>
        <end position="420"/>
    </location>
</feature>
<evidence type="ECO:0000256" key="1">
    <source>
        <dbReference type="ARBA" id="ARBA00022741"/>
    </source>
</evidence>
<evidence type="ECO:0000256" key="3">
    <source>
        <dbReference type="ARBA" id="ARBA00022806"/>
    </source>
</evidence>
<name>A0AB35C3D4_9GAMM</name>
<organism evidence="8 9">
    <name type="scientific">Wohlfahrtiimonas chitiniclastica</name>
    <dbReference type="NCBI Taxonomy" id="400946"/>
    <lineage>
        <taxon>Bacteria</taxon>
        <taxon>Pseudomonadati</taxon>
        <taxon>Pseudomonadota</taxon>
        <taxon>Gammaproteobacteria</taxon>
        <taxon>Cardiobacteriales</taxon>
        <taxon>Ignatzschineriaceae</taxon>
        <taxon>Wohlfahrtiimonas</taxon>
    </lineage>
</organism>
<feature type="compositionally biased region" description="Basic and acidic residues" evidence="6">
    <location>
        <begin position="387"/>
        <end position="404"/>
    </location>
</feature>
<evidence type="ECO:0000256" key="6">
    <source>
        <dbReference type="SAM" id="MobiDB-lite"/>
    </source>
</evidence>
<gene>
    <name evidence="8" type="ORF">J7561_09285</name>
</gene>
<dbReference type="PANTHER" id="PTHR47959:SF13">
    <property type="entry name" value="ATP-DEPENDENT RNA HELICASE RHLE"/>
    <property type="match status" value="1"/>
</dbReference>
<feature type="region of interest" description="Disordered" evidence="6">
    <location>
        <begin position="486"/>
        <end position="515"/>
    </location>
</feature>
<dbReference type="InterPro" id="IPR027417">
    <property type="entry name" value="P-loop_NTPase"/>
</dbReference>
<proteinExistence type="inferred from homology"/>
<dbReference type="RefSeq" id="WP_094538196.1">
    <property type="nucleotide sequence ID" value="NZ_JAGIBT010000011.1"/>
</dbReference>
<keyword evidence="3" id="KW-0347">Helicase</keyword>
<keyword evidence="4" id="KW-0067">ATP-binding</keyword>
<dbReference type="GO" id="GO:0003724">
    <property type="term" value="F:RNA helicase activity"/>
    <property type="evidence" value="ECO:0007669"/>
    <property type="project" value="TreeGrafter"/>
</dbReference>
<evidence type="ECO:0000256" key="4">
    <source>
        <dbReference type="ARBA" id="ARBA00022840"/>
    </source>
</evidence>
<protein>
    <recommendedName>
        <fullName evidence="7">Helicase C-terminal domain-containing protein</fullName>
    </recommendedName>
</protein>
<dbReference type="InterPro" id="IPR050079">
    <property type="entry name" value="DEAD_box_RNA_helicase"/>
</dbReference>
<dbReference type="GO" id="GO:0016787">
    <property type="term" value="F:hydrolase activity"/>
    <property type="evidence" value="ECO:0007669"/>
    <property type="project" value="UniProtKB-KW"/>
</dbReference>
<keyword evidence="2" id="KW-0378">Hydrolase</keyword>
<accession>A0AB35C3D4</accession>
<evidence type="ECO:0000313" key="9">
    <source>
        <dbReference type="Proteomes" id="UP000680020"/>
    </source>
</evidence>
<dbReference type="PANTHER" id="PTHR47959">
    <property type="entry name" value="ATP-DEPENDENT RNA HELICASE RHLE-RELATED"/>
    <property type="match status" value="1"/>
</dbReference>
<dbReference type="Proteomes" id="UP000680020">
    <property type="component" value="Unassembled WGS sequence"/>
</dbReference>
<dbReference type="PROSITE" id="PS51194">
    <property type="entry name" value="HELICASE_CTER"/>
    <property type="match status" value="1"/>
</dbReference>
<evidence type="ECO:0000313" key="8">
    <source>
        <dbReference type="EMBL" id="MBS7825390.1"/>
    </source>
</evidence>
<feature type="region of interest" description="Disordered" evidence="6">
    <location>
        <begin position="380"/>
        <end position="435"/>
    </location>
</feature>
<sequence length="529" mass="59525">MSKKVNISLCDALSDHIQQAVDLYPELEPLHFTSVLNKDVLQLLRNDHKALADHRRMIVVTNSVSECFDVAILLANILGQESVAAVYPHTVADHVFATPVIVAPMMAFQIGERLTEEVLQASHFVMTITPEGMNDMAAILEPCVTQLLADCKILPLMSVALSDSVQTSKEAAPIVLEVEPMVDDAPEIVVKAQSDDKAMPEIKVFVEPEPEAVRHEIDASAAEAGHHIVLVDRNYKRAYLRNVLKGSDEKTLVITRTRHNAHRLEEYLYQGKVRSRILHANLSEEAKEKVIEQLQSGELKVLLLPESVAQTTDLSDIGKVIFFDLPDVGIEFKARVETLGEKFNVPNTISIVTNDETPWIDAMESELKWTLPIVQAAPPQRSHNILRLKDRNNKEKPEKTEKRGRGLRKLGGKNTQKKRNTPFGQRPMKPAEHDAPYEAQPQDISHHNEDPFNSNHGNSIVNENRNPFAFDSFEASVARQNKKRVKQLFSRREAPARDVQDDFNSPKPVKKSVKVVHRKKRVFDIDGNQ</sequence>
<evidence type="ECO:0000256" key="5">
    <source>
        <dbReference type="ARBA" id="ARBA00038437"/>
    </source>
</evidence>
<feature type="domain" description="Helicase C-terminal" evidence="7">
    <location>
        <begin position="235"/>
        <end position="385"/>
    </location>
</feature>
<dbReference type="AlphaFoldDB" id="A0AB35C3D4"/>
<reference evidence="8" key="1">
    <citation type="submission" date="2021-03" db="EMBL/GenBank/DDBJ databases">
        <title>Identification and antibiotic profiling of Wohlfahrtiimonas chitiniclastica, an underestimated human pathogen.</title>
        <authorList>
            <person name="Kopf A."/>
            <person name="Bunk B."/>
            <person name="Coldewey S."/>
            <person name="Gunzer F."/>
            <person name="Riedel T."/>
            <person name="Schroettner P."/>
        </authorList>
    </citation>
    <scope>NUCLEOTIDE SEQUENCE</scope>
    <source>
        <strain evidence="8">DSM 100917</strain>
    </source>
</reference>
<dbReference type="GO" id="GO:0005524">
    <property type="term" value="F:ATP binding"/>
    <property type="evidence" value="ECO:0007669"/>
    <property type="project" value="UniProtKB-KW"/>
</dbReference>
<dbReference type="Gene3D" id="3.40.50.300">
    <property type="entry name" value="P-loop containing nucleotide triphosphate hydrolases"/>
    <property type="match status" value="1"/>
</dbReference>
<dbReference type="SUPFAM" id="SSF52540">
    <property type="entry name" value="P-loop containing nucleoside triphosphate hydrolases"/>
    <property type="match status" value="1"/>
</dbReference>
<keyword evidence="1" id="KW-0547">Nucleotide-binding</keyword>
<dbReference type="InterPro" id="IPR001650">
    <property type="entry name" value="Helicase_C-like"/>
</dbReference>
<dbReference type="Pfam" id="PF00271">
    <property type="entry name" value="Helicase_C"/>
    <property type="match status" value="1"/>
</dbReference>